<evidence type="ECO:0000313" key="6">
    <source>
        <dbReference type="RefSeq" id="XP_013781859.1"/>
    </source>
</evidence>
<name>A0ABM1BH26_LIMPO</name>
<organism evidence="5 6">
    <name type="scientific">Limulus polyphemus</name>
    <name type="common">Atlantic horseshoe crab</name>
    <dbReference type="NCBI Taxonomy" id="6850"/>
    <lineage>
        <taxon>Eukaryota</taxon>
        <taxon>Metazoa</taxon>
        <taxon>Ecdysozoa</taxon>
        <taxon>Arthropoda</taxon>
        <taxon>Chelicerata</taxon>
        <taxon>Merostomata</taxon>
        <taxon>Xiphosura</taxon>
        <taxon>Limulidae</taxon>
        <taxon>Limulus</taxon>
    </lineage>
</organism>
<keyword evidence="5" id="KW-1185">Reference proteome</keyword>
<feature type="compositionally biased region" description="Basic and acidic residues" evidence="4">
    <location>
        <begin position="18"/>
        <end position="27"/>
    </location>
</feature>
<feature type="region of interest" description="Disordered" evidence="4">
    <location>
        <begin position="1"/>
        <end position="27"/>
    </location>
</feature>
<evidence type="ECO:0000256" key="1">
    <source>
        <dbReference type="ARBA" id="ARBA00006111"/>
    </source>
</evidence>
<dbReference type="InterPro" id="IPR028119">
    <property type="entry name" value="Snapin/Pallidin/Snn1"/>
</dbReference>
<dbReference type="InterPro" id="IPR017246">
    <property type="entry name" value="Snapin"/>
</dbReference>
<evidence type="ECO:0000256" key="4">
    <source>
        <dbReference type="SAM" id="MobiDB-lite"/>
    </source>
</evidence>
<evidence type="ECO:0000256" key="3">
    <source>
        <dbReference type="ARBA" id="ARBA00033330"/>
    </source>
</evidence>
<protein>
    <recommendedName>
        <fullName evidence="3">Biogenesis of lysosome-related organelles complex 1 subunit 7</fullName>
    </recommendedName>
</protein>
<gene>
    <name evidence="6" type="primary">LOC106466162</name>
</gene>
<dbReference type="RefSeq" id="XP_013781859.1">
    <property type="nucleotide sequence ID" value="XM_013926405.2"/>
</dbReference>
<dbReference type="Pfam" id="PF14712">
    <property type="entry name" value="Snapin_Pallidin"/>
    <property type="match status" value="1"/>
</dbReference>
<evidence type="ECO:0000256" key="2">
    <source>
        <dbReference type="ARBA" id="ARBA00023054"/>
    </source>
</evidence>
<dbReference type="PANTHER" id="PTHR31305">
    <property type="entry name" value="SNARE-ASSOCIATED PROTEIN SNAPIN"/>
    <property type="match status" value="1"/>
</dbReference>
<comment type="similarity">
    <text evidence="1">Belongs to the SNAPIN family.</text>
</comment>
<proteinExistence type="inferred from homology"/>
<dbReference type="PANTHER" id="PTHR31305:SF2">
    <property type="entry name" value="SNARE-ASSOCIATED PROTEIN SNAPIN"/>
    <property type="match status" value="1"/>
</dbReference>
<evidence type="ECO:0000313" key="5">
    <source>
        <dbReference type="Proteomes" id="UP000694941"/>
    </source>
</evidence>
<feature type="compositionally biased region" description="Basic and acidic residues" evidence="4">
    <location>
        <begin position="1"/>
        <end position="10"/>
    </location>
</feature>
<accession>A0ABM1BH26</accession>
<reference evidence="6" key="1">
    <citation type="submission" date="2025-08" db="UniProtKB">
        <authorList>
            <consortium name="RefSeq"/>
        </authorList>
    </citation>
    <scope>IDENTIFICATION</scope>
    <source>
        <tissue evidence="6">Muscle</tissue>
    </source>
</reference>
<sequence length="145" mass="16628">MLHYKFKMEDTESSETSVDDRIEDLSESPTRDALADGLIELLRPTVEQIDERVKSTRISQMELRQQIDSLAEDLRHISENQHVPYDLDIYVKKLMNAKRRVMLVSNILQNAQERLNRVHHNVAKETAKRKALLEPSSVASSSGAD</sequence>
<keyword evidence="2" id="KW-0175">Coiled coil</keyword>
<dbReference type="GeneID" id="106466162"/>
<dbReference type="Proteomes" id="UP000694941">
    <property type="component" value="Unplaced"/>
</dbReference>
<feature type="region of interest" description="Disordered" evidence="4">
    <location>
        <begin position="126"/>
        <end position="145"/>
    </location>
</feature>